<dbReference type="Pfam" id="PF00172">
    <property type="entry name" value="Zn_clus"/>
    <property type="match status" value="1"/>
</dbReference>
<evidence type="ECO:0000313" key="6">
    <source>
        <dbReference type="Proteomes" id="UP001187734"/>
    </source>
</evidence>
<dbReference type="Gene3D" id="4.10.240.10">
    <property type="entry name" value="Zn(2)-C6 fungal-type DNA-binding domain"/>
    <property type="match status" value="1"/>
</dbReference>
<dbReference type="EMBL" id="ONZP01000344">
    <property type="protein sequence ID" value="SPJ82042.1"/>
    <property type="molecule type" value="Genomic_DNA"/>
</dbReference>
<dbReference type="GO" id="GO:0008270">
    <property type="term" value="F:zinc ion binding"/>
    <property type="evidence" value="ECO:0007669"/>
    <property type="project" value="InterPro"/>
</dbReference>
<dbReference type="Pfam" id="PF11951">
    <property type="entry name" value="Fungal_trans_2"/>
    <property type="match status" value="1"/>
</dbReference>
<dbReference type="SUPFAM" id="SSF57701">
    <property type="entry name" value="Zn2/Cys6 DNA-binding domain"/>
    <property type="match status" value="1"/>
</dbReference>
<evidence type="ECO:0000256" key="3">
    <source>
        <dbReference type="SAM" id="Phobius"/>
    </source>
</evidence>
<dbReference type="SMART" id="SM00066">
    <property type="entry name" value="GAL4"/>
    <property type="match status" value="1"/>
</dbReference>
<dbReference type="PANTHER" id="PTHR47657:SF14">
    <property type="entry name" value="ZN(2)-C6 FUNGAL-TYPE DOMAIN-CONTAINING PROTEIN"/>
    <property type="match status" value="1"/>
</dbReference>
<evidence type="ECO:0000259" key="4">
    <source>
        <dbReference type="PROSITE" id="PS50048"/>
    </source>
</evidence>
<dbReference type="PANTHER" id="PTHR47657">
    <property type="entry name" value="STEROL REGULATORY ELEMENT-BINDING PROTEIN ECM22"/>
    <property type="match status" value="1"/>
</dbReference>
<dbReference type="AlphaFoldDB" id="A0AAE8SLD6"/>
<feature type="transmembrane region" description="Helical" evidence="3">
    <location>
        <begin position="512"/>
        <end position="534"/>
    </location>
</feature>
<comment type="caution">
    <text evidence="5">The sequence shown here is derived from an EMBL/GenBank/DDBJ whole genome shotgun (WGS) entry which is preliminary data.</text>
</comment>
<evidence type="ECO:0000256" key="2">
    <source>
        <dbReference type="SAM" id="MobiDB-lite"/>
    </source>
</evidence>
<dbReference type="CDD" id="cd00067">
    <property type="entry name" value="GAL4"/>
    <property type="match status" value="1"/>
</dbReference>
<protein>
    <submittedName>
        <fullName evidence="5">Related to C6 transcription factor</fullName>
    </submittedName>
</protein>
<keyword evidence="6" id="KW-1185">Reference proteome</keyword>
<organism evidence="5 6">
    <name type="scientific">Fusarium torulosum</name>
    <dbReference type="NCBI Taxonomy" id="33205"/>
    <lineage>
        <taxon>Eukaryota</taxon>
        <taxon>Fungi</taxon>
        <taxon>Dikarya</taxon>
        <taxon>Ascomycota</taxon>
        <taxon>Pezizomycotina</taxon>
        <taxon>Sordariomycetes</taxon>
        <taxon>Hypocreomycetidae</taxon>
        <taxon>Hypocreales</taxon>
        <taxon>Nectriaceae</taxon>
        <taxon>Fusarium</taxon>
    </lineage>
</organism>
<feature type="region of interest" description="Disordered" evidence="2">
    <location>
        <begin position="1"/>
        <end position="32"/>
    </location>
</feature>
<dbReference type="PROSITE" id="PS50048">
    <property type="entry name" value="ZN2_CY6_FUNGAL_2"/>
    <property type="match status" value="1"/>
</dbReference>
<keyword evidence="3" id="KW-0472">Membrane</keyword>
<dbReference type="InterPro" id="IPR036864">
    <property type="entry name" value="Zn2-C6_fun-type_DNA-bd_sf"/>
</dbReference>
<keyword evidence="3" id="KW-1133">Transmembrane helix</keyword>
<dbReference type="GO" id="GO:0000981">
    <property type="term" value="F:DNA-binding transcription factor activity, RNA polymerase II-specific"/>
    <property type="evidence" value="ECO:0007669"/>
    <property type="project" value="InterPro"/>
</dbReference>
<sequence length="575" mass="63476">MSSICPSPRAAAQTSSPTSNTRSRRSHTKSRHGCLGCKQRRKKCDERRPQCSRCSDKDIHCEYPRSSRPRTIKSPTPQVDITWSQLQSLTIPLPNYPRSSSISLGSTSSLSPGLSPYLASSPNFTPSADLQIQETIQPSLDLGATELELFSYYLSHAARSMAYDAEDLYALQVGFPNLAFRSKPLMSSILSLAAVHKCHDLLASSDGTSIDKRQVRNLLTLADEHHRASLRQTQADIPHASHYDHVVANAPLMVLYATANHAVRIQLAEKLDDHHDSGKNLAPAQLHWMTLIRAAHLAYTGLLHSAKDFGYLDGFTASPPEIILNSHSPGAMIPLAENGPTQQTERLLMPIIAATSGSALEKLRTKAQTMQFATYLAPSWESPHDNSDILACLVALEALSNIMTEVFQPDEHISQTDSVHPDLENGWAALSQLSDVSPWLRSYMARVTFSTPPKPLRRTIMWFLNRVPEEFLSLVQSVLDTIPAGNDGESDEGIQCDSEHLSETSRLAMDIFAHWLVFVMLLDGVWWIGGIGACELGRITKYMSCQSILEGGSGSKESWWPKSMLNIALEIGKQE</sequence>
<dbReference type="PROSITE" id="PS00463">
    <property type="entry name" value="ZN2_CY6_FUNGAL_1"/>
    <property type="match status" value="1"/>
</dbReference>
<dbReference type="InterPro" id="IPR021858">
    <property type="entry name" value="Fun_TF"/>
</dbReference>
<evidence type="ECO:0000313" key="5">
    <source>
        <dbReference type="EMBL" id="SPJ82042.1"/>
    </source>
</evidence>
<evidence type="ECO:0000256" key="1">
    <source>
        <dbReference type="ARBA" id="ARBA00023242"/>
    </source>
</evidence>
<dbReference type="InterPro" id="IPR052400">
    <property type="entry name" value="Zn2-C6_fungal_TF"/>
</dbReference>
<name>A0AAE8SLD6_9HYPO</name>
<gene>
    <name evidence="5" type="ORF">FTOL_09447</name>
</gene>
<proteinExistence type="predicted"/>
<keyword evidence="1" id="KW-0539">Nucleus</keyword>
<accession>A0AAE8SLD6</accession>
<reference evidence="5" key="1">
    <citation type="submission" date="2018-03" db="EMBL/GenBank/DDBJ databases">
        <authorList>
            <person name="Guldener U."/>
        </authorList>
    </citation>
    <scope>NUCLEOTIDE SEQUENCE</scope>
</reference>
<feature type="compositionally biased region" description="Basic residues" evidence="2">
    <location>
        <begin position="22"/>
        <end position="32"/>
    </location>
</feature>
<dbReference type="Proteomes" id="UP001187734">
    <property type="component" value="Unassembled WGS sequence"/>
</dbReference>
<dbReference type="InterPro" id="IPR001138">
    <property type="entry name" value="Zn2Cys6_DnaBD"/>
</dbReference>
<feature type="domain" description="Zn(2)-C6 fungal-type" evidence="4">
    <location>
        <begin position="33"/>
        <end position="63"/>
    </location>
</feature>
<keyword evidence="3" id="KW-0812">Transmembrane</keyword>